<feature type="compositionally biased region" description="Basic and acidic residues" evidence="6">
    <location>
        <begin position="59"/>
        <end position="80"/>
    </location>
</feature>
<evidence type="ECO:0000259" key="8">
    <source>
        <dbReference type="PROSITE" id="PS51194"/>
    </source>
</evidence>
<sequence length="2099" mass="237302">MSGRKPDLSGYNYGAISSLVLTADRSALPRRDKEPDGAPESLVGRIDPREMGSRAQRQLPKDIDKKKKKQERVDATGDRAAPKRKAAEIAGFGYTDIISATEDVEGLAYRPRTAETRDVYELILSIIHQSLGDQAQDIVRSAADAVLEYLKNENLKDFDKKKKIEAILGPISSESFSQLINLSKKITDYGAEDQDALDPDIEKKDAEIDGDVGVAVVFEDEDEDEEDEEGGYEIRDESDDEEGHEDEEEARESAGADEDEEIALGIGTATKKAKTHKADIDRVSPHEIDGFWLQRHIAEAYPDPVTATDKTTEALTILGSIADLRDCENTLTELLDYKHTIVSKLVHNRDVIVWCTKLARSNQDERVNVEVAMRERNLGWILRELAGDRKLRGYNDEAEAMDVDTKKREDISARGAFAAAATPTPRKVLDLEGMAFAQGGHLMSNKKCKLPDGSFKRSKKGYEEIHVPAPKSRPTAPDELVPIEALPVWAREAFAKNTSLNRVQSKLFPIAFGTDEPILLCAPTGAGKTNVAMLTILNELGKVRDEVTGHFDLDSLKIVYVAPMKALVQEMVNNFSKRLASYGVKVGELTGDSQLTKQQISETQIIVTTPEKWDVITRKSTDTSYTNLVRLIIIDEIHLLHDERGPVLESLVARTVRRMQQTQEYVRLVGLSATLPNYQDVAEFLRVDSSKGLFYFDASYRPCGLQQQFIGITEKKAIKRYQVMNDVCYEKVLDNAGTNQVLVFVHSRKETAKTARFIRDTAVDKGTITQFVRPDSATREILTSEAENVRDSHLRDLLPFGFAIHHAGMTREDRTVVEDLFLSGEVQVLVCTATLAWGVNLPAHTVVIKGTQIYNPEKGRWVELSPQDVLQMLGRAGRPQFDTFGEGIIITNHAELQYYLSLLNQQLPIESQFVSKLADNLNAEIVLGTIRNRDEAVQWLGYTYLFIRMLRDPVLYGVTVDYQEDDPSFVQKRADIVHSAAVLLEKCNLIKYERHSGKFQSTELGRIASHYYVTYNSMATYNQHLRPTMSTLELFRVFALSNEFKLIPVRQDEKIELGKLLEKVPIPVKESVDEPAAKINVLLQAYISQLKLDGFALVADMVFVQQSAGRILRALFEICLKRGWSLPTRAALDLCKMVDKRIWGSNTPLRQFPRVSGDIIRKAEAKQFTPPELGELIGIQTAGKTVHRLVHNFPRLDVQAQVQPITRSLLRIDLTITPDFRWDEKIHGASELFWIFVEDVDGEIIFFHDQFVLRQRYAESKDNEHNVTLTVAMFEPVPPNYYVSVISDRWLHSETRLPISFKHLILPEKFPPPTALLDLQPLPLSALHNAESEEIYSSTIKNFNKIQTQVFQALYTTDENVFIGAPTGSGKTICAEFALLRLWSKPDSPRAVCIEPFQDMVDQRVDEWKKKFSTFQGCKEIVSLTGDRSADLRLLEKGDVIVCTPVQWDLLSRRWKQLKNVQNIGLLIADEVQLVGGEIGPTYEVVISRTRYVSAQTEVKTRIVACGVSLANARDIGEWMGVRSHDIFNFPPSARPLDMDIHLQSFNIPHFPSLMIAMSKPAYLAITEYSPTKPVIIFVPSRRQCRSSANDILLHCLADGNENRFLNIDLVDLDPHLEHISDSGLVDILRHGIGYYHEAMNKQDRRIVERLFDSGAIQLLIASRDVAWSLPVFSYMVIIMGVQFFEGKEHRYVDVPITDVLQMMGRACRPTEDDKSRCILMCQQTRKDFYKKFLNEGLPIESHLPTHMLHDYFLAEIAVKTIENKQDAMIADVTVDIYMTSLKKTTKLKGLLEIVSFSAEFESVPIRRHEETVLKRIYDRVPVKLPERANYDDPSFKTFILLQAHFSRLQLPAELALDQANILGKVLNLLSACVDVMSSNAWLNALGAMDLSQMCVQSMWETDSPLKQIPHFESEVIKRCNEAGIESVYDLMEMEDDKRSELLQLDSRQMRDVAMFVNSYPTLEVNHQLEKSDYTTSSPVHLQVILGRDVDEDEVEEQAVVAPFFPGNKMVNWWLVVGDVTDPANRQLLTIKKVTVKRDLNVKLEFTLSEGHRRLKLYVICDSYNGADHDIDLGVVDVVKDDDSDDDDSEESDENAMEE</sequence>
<dbReference type="PROSITE" id="PS51192">
    <property type="entry name" value="HELICASE_ATP_BIND_1"/>
    <property type="match status" value="2"/>
</dbReference>
<proteinExistence type="predicted"/>
<feature type="region of interest" description="Disordered" evidence="6">
    <location>
        <begin position="216"/>
        <end position="261"/>
    </location>
</feature>
<dbReference type="Pfam" id="PF00270">
    <property type="entry name" value="DEAD"/>
    <property type="match status" value="2"/>
</dbReference>
<accession>A0AAV5AEJ1</accession>
<dbReference type="Proteomes" id="UP001050691">
    <property type="component" value="Unassembled WGS sequence"/>
</dbReference>
<reference evidence="9" key="1">
    <citation type="submission" date="2021-10" db="EMBL/GenBank/DDBJ databases">
        <title>De novo Genome Assembly of Clathrus columnatus (Basidiomycota, Fungi) Using Illumina and Nanopore Sequence Data.</title>
        <authorList>
            <person name="Ogiso-Tanaka E."/>
            <person name="Itagaki H."/>
            <person name="Hosoya T."/>
            <person name="Hosaka K."/>
        </authorList>
    </citation>
    <scope>NUCLEOTIDE SEQUENCE</scope>
    <source>
        <strain evidence="9">MO-923</strain>
    </source>
</reference>
<dbReference type="GO" id="GO:0003678">
    <property type="term" value="F:DNA helicase activity"/>
    <property type="evidence" value="ECO:0007669"/>
    <property type="project" value="TreeGrafter"/>
</dbReference>
<dbReference type="SUPFAM" id="SSF46785">
    <property type="entry name" value="Winged helix' DNA-binding domain"/>
    <property type="match status" value="1"/>
</dbReference>
<dbReference type="Gene3D" id="1.10.3380.10">
    <property type="entry name" value="Sec63 N-terminal domain-like domain"/>
    <property type="match status" value="2"/>
</dbReference>
<feature type="region of interest" description="Disordered" evidence="6">
    <location>
        <begin position="2080"/>
        <end position="2099"/>
    </location>
</feature>
<dbReference type="PROSITE" id="PS51194">
    <property type="entry name" value="HELICASE_CTER"/>
    <property type="match status" value="2"/>
</dbReference>
<dbReference type="CDD" id="cd18019">
    <property type="entry name" value="DEXHc_Brr2_1"/>
    <property type="match status" value="1"/>
</dbReference>
<keyword evidence="1" id="KW-0677">Repeat</keyword>
<dbReference type="SMART" id="SM00973">
    <property type="entry name" value="Sec63"/>
    <property type="match status" value="2"/>
</dbReference>
<dbReference type="FunFam" id="3.40.50.300:FF:000062">
    <property type="entry name" value="U5 small nuclear ribonucleoprotein helicase"/>
    <property type="match status" value="1"/>
</dbReference>
<dbReference type="FunFam" id="1.10.3380.10:FF:000001">
    <property type="entry name" value="U5 small nuclear ribonucleoprotein helicase"/>
    <property type="match status" value="1"/>
</dbReference>
<dbReference type="SUPFAM" id="SSF81296">
    <property type="entry name" value="E set domains"/>
    <property type="match status" value="1"/>
</dbReference>
<evidence type="ECO:0000256" key="6">
    <source>
        <dbReference type="SAM" id="MobiDB-lite"/>
    </source>
</evidence>
<dbReference type="InterPro" id="IPR027417">
    <property type="entry name" value="P-loop_NTPase"/>
</dbReference>
<evidence type="ECO:0000256" key="1">
    <source>
        <dbReference type="ARBA" id="ARBA00022737"/>
    </source>
</evidence>
<protein>
    <submittedName>
        <fullName evidence="9">Uncharacterized protein</fullName>
    </submittedName>
</protein>
<dbReference type="PIRSF" id="PIRSF039073">
    <property type="entry name" value="BRR2"/>
    <property type="match status" value="1"/>
</dbReference>
<feature type="domain" description="Helicase ATP-binding" evidence="7">
    <location>
        <begin position="1352"/>
        <end position="1528"/>
    </location>
</feature>
<evidence type="ECO:0000313" key="9">
    <source>
        <dbReference type="EMBL" id="GJJ11543.1"/>
    </source>
</evidence>
<dbReference type="PANTHER" id="PTHR47961:SF4">
    <property type="entry name" value="ACTIVATING SIGNAL COINTEGRATOR 1 COMPLEX SUBUNIT 3"/>
    <property type="match status" value="1"/>
</dbReference>
<dbReference type="SMART" id="SM00490">
    <property type="entry name" value="HELICc"/>
    <property type="match status" value="2"/>
</dbReference>
<dbReference type="InterPro" id="IPR014756">
    <property type="entry name" value="Ig_E-set"/>
</dbReference>
<dbReference type="InterPro" id="IPR035892">
    <property type="entry name" value="C2_domain_sf"/>
</dbReference>
<dbReference type="SMART" id="SM00382">
    <property type="entry name" value="AAA"/>
    <property type="match status" value="2"/>
</dbReference>
<keyword evidence="5" id="KW-0067">ATP-binding</keyword>
<dbReference type="InterPro" id="IPR003593">
    <property type="entry name" value="AAA+_ATPase"/>
</dbReference>
<dbReference type="SUPFAM" id="SSF52540">
    <property type="entry name" value="P-loop containing nucleoside triphosphate hydrolases"/>
    <property type="match status" value="4"/>
</dbReference>
<dbReference type="GO" id="GO:0005634">
    <property type="term" value="C:nucleus"/>
    <property type="evidence" value="ECO:0007669"/>
    <property type="project" value="TreeGrafter"/>
</dbReference>
<comment type="caution">
    <text evidence="9">The sequence shown here is derived from an EMBL/GenBank/DDBJ whole genome shotgun (WGS) entry which is preliminary data.</text>
</comment>
<dbReference type="PANTHER" id="PTHR47961">
    <property type="entry name" value="DNA POLYMERASE THETA, PUTATIVE (AFU_ORTHOLOGUE AFUA_1G05260)-RELATED"/>
    <property type="match status" value="1"/>
</dbReference>
<dbReference type="Pfam" id="PF02889">
    <property type="entry name" value="Sec63"/>
    <property type="match status" value="2"/>
</dbReference>
<evidence type="ECO:0000256" key="2">
    <source>
        <dbReference type="ARBA" id="ARBA00022741"/>
    </source>
</evidence>
<dbReference type="InterPro" id="IPR057842">
    <property type="entry name" value="WH_MER3"/>
</dbReference>
<gene>
    <name evidence="9" type="ORF">Clacol_005777</name>
</gene>
<dbReference type="Gene3D" id="1.10.10.10">
    <property type="entry name" value="Winged helix-like DNA-binding domain superfamily/Winged helix DNA-binding domain"/>
    <property type="match status" value="1"/>
</dbReference>
<name>A0AAV5AEJ1_9AGAM</name>
<dbReference type="FunFam" id="3.40.50.300:FF:000102">
    <property type="entry name" value="RNA helicase, activating signal cointegrator 1"/>
    <property type="match status" value="1"/>
</dbReference>
<keyword evidence="3" id="KW-0378">Hydrolase</keyword>
<dbReference type="Pfam" id="PF23445">
    <property type="entry name" value="WHD_SNRNP200"/>
    <property type="match status" value="1"/>
</dbReference>
<dbReference type="InterPro" id="IPR036388">
    <property type="entry name" value="WH-like_DNA-bd_sf"/>
</dbReference>
<dbReference type="GO" id="GO:0006397">
    <property type="term" value="P:mRNA processing"/>
    <property type="evidence" value="ECO:0007669"/>
    <property type="project" value="UniProtKB-ARBA"/>
</dbReference>
<dbReference type="InterPro" id="IPR014001">
    <property type="entry name" value="Helicase_ATP-bd"/>
</dbReference>
<dbReference type="Gene3D" id="1.10.150.20">
    <property type="entry name" value="5' to 3' exonuclease, C-terminal subdomain"/>
    <property type="match status" value="2"/>
</dbReference>
<evidence type="ECO:0000256" key="4">
    <source>
        <dbReference type="ARBA" id="ARBA00022806"/>
    </source>
</evidence>
<keyword evidence="4" id="KW-0347">Helicase</keyword>
<evidence type="ECO:0000259" key="7">
    <source>
        <dbReference type="PROSITE" id="PS51192"/>
    </source>
</evidence>
<keyword evidence="10" id="KW-1185">Reference proteome</keyword>
<dbReference type="Pfam" id="PF21188">
    <property type="entry name" value="BRR2_plug"/>
    <property type="match status" value="1"/>
</dbReference>
<dbReference type="GO" id="GO:0000712">
    <property type="term" value="P:resolution of meiotic recombination intermediates"/>
    <property type="evidence" value="ECO:0007669"/>
    <property type="project" value="TreeGrafter"/>
</dbReference>
<organism evidence="9 10">
    <name type="scientific">Clathrus columnatus</name>
    <dbReference type="NCBI Taxonomy" id="1419009"/>
    <lineage>
        <taxon>Eukaryota</taxon>
        <taxon>Fungi</taxon>
        <taxon>Dikarya</taxon>
        <taxon>Basidiomycota</taxon>
        <taxon>Agaricomycotina</taxon>
        <taxon>Agaricomycetes</taxon>
        <taxon>Phallomycetidae</taxon>
        <taxon>Phallales</taxon>
        <taxon>Clathraceae</taxon>
        <taxon>Clathrus</taxon>
    </lineage>
</organism>
<dbReference type="FunFam" id="3.40.50.300:FF:000254">
    <property type="entry name" value="U5 small nuclear ribonucleoprotein helicase"/>
    <property type="match status" value="1"/>
</dbReference>
<dbReference type="GO" id="GO:0003676">
    <property type="term" value="F:nucleic acid binding"/>
    <property type="evidence" value="ECO:0007669"/>
    <property type="project" value="InterPro"/>
</dbReference>
<evidence type="ECO:0000256" key="3">
    <source>
        <dbReference type="ARBA" id="ARBA00022801"/>
    </source>
</evidence>
<dbReference type="FunFam" id="3.40.50.300:FF:000368">
    <property type="entry name" value="U5 small nuclear ribonucleoprotein 200 kDa helicase"/>
    <property type="match status" value="1"/>
</dbReference>
<dbReference type="InterPro" id="IPR004179">
    <property type="entry name" value="Sec63-dom"/>
</dbReference>
<dbReference type="Gene3D" id="2.60.40.150">
    <property type="entry name" value="C2 domain"/>
    <property type="match status" value="2"/>
</dbReference>
<dbReference type="InterPro" id="IPR011545">
    <property type="entry name" value="DEAD/DEAH_box_helicase_dom"/>
</dbReference>
<feature type="domain" description="Helicase ATP-binding" evidence="7">
    <location>
        <begin position="509"/>
        <end position="693"/>
    </location>
</feature>
<dbReference type="CDD" id="cd18021">
    <property type="entry name" value="DEXHc_Brr2_2"/>
    <property type="match status" value="1"/>
</dbReference>
<keyword evidence="2" id="KW-0547">Nucleotide-binding</keyword>
<feature type="compositionally biased region" description="Acidic residues" evidence="6">
    <location>
        <begin position="218"/>
        <end position="261"/>
    </location>
</feature>
<feature type="compositionally biased region" description="Basic and acidic residues" evidence="6">
    <location>
        <begin position="27"/>
        <end position="36"/>
    </location>
</feature>
<dbReference type="SMART" id="SM00487">
    <property type="entry name" value="DEXDc"/>
    <property type="match status" value="2"/>
</dbReference>
<feature type="domain" description="Helicase C-terminal" evidence="8">
    <location>
        <begin position="1558"/>
        <end position="1752"/>
    </location>
</feature>
<dbReference type="GO" id="GO:0016787">
    <property type="term" value="F:hydrolase activity"/>
    <property type="evidence" value="ECO:0007669"/>
    <property type="project" value="UniProtKB-KW"/>
</dbReference>
<dbReference type="FunFam" id="2.60.40.150:FF:000004">
    <property type="entry name" value="RNA helicase, activating signal cointegrator 1"/>
    <property type="match status" value="1"/>
</dbReference>
<dbReference type="GO" id="GO:0005524">
    <property type="term" value="F:ATP binding"/>
    <property type="evidence" value="ECO:0007669"/>
    <property type="project" value="UniProtKB-KW"/>
</dbReference>
<dbReference type="EMBL" id="BPWL01000006">
    <property type="protein sequence ID" value="GJJ11543.1"/>
    <property type="molecule type" value="Genomic_DNA"/>
</dbReference>
<dbReference type="InterPro" id="IPR036390">
    <property type="entry name" value="WH_DNA-bd_sf"/>
</dbReference>
<dbReference type="InterPro" id="IPR041094">
    <property type="entry name" value="Brr2_helicase_PWI"/>
</dbReference>
<feature type="domain" description="Helicase C-terminal" evidence="8">
    <location>
        <begin position="704"/>
        <end position="921"/>
    </location>
</feature>
<dbReference type="Gene3D" id="3.40.50.300">
    <property type="entry name" value="P-loop containing nucleotide triphosphate hydrolases"/>
    <property type="match status" value="4"/>
</dbReference>
<dbReference type="CDD" id="cd18795">
    <property type="entry name" value="SF2_C_Ski2"/>
    <property type="match status" value="1"/>
</dbReference>
<feature type="region of interest" description="Disordered" evidence="6">
    <location>
        <begin position="24"/>
        <end position="80"/>
    </location>
</feature>
<dbReference type="Pfam" id="PF18149">
    <property type="entry name" value="Helicase_PWI"/>
    <property type="match status" value="1"/>
</dbReference>
<evidence type="ECO:0000313" key="10">
    <source>
        <dbReference type="Proteomes" id="UP001050691"/>
    </source>
</evidence>
<dbReference type="InterPro" id="IPR050474">
    <property type="entry name" value="Hel308_SKI2-like"/>
</dbReference>
<dbReference type="InterPro" id="IPR048863">
    <property type="entry name" value="BRR2_plug"/>
</dbReference>
<dbReference type="SUPFAM" id="SSF158702">
    <property type="entry name" value="Sec63 N-terminal domain-like"/>
    <property type="match status" value="2"/>
</dbReference>
<dbReference type="InterPro" id="IPR001650">
    <property type="entry name" value="Helicase_C-like"/>
</dbReference>
<dbReference type="FunFam" id="1.10.10.10:FF:000024">
    <property type="entry name" value="U5 small nuclear ribonucleoprotein helicase"/>
    <property type="match status" value="1"/>
</dbReference>
<dbReference type="FunFam" id="1.10.150.20:FF:000013">
    <property type="entry name" value="U5 small nuclear ribonucleoprotein kDa helicase"/>
    <property type="match status" value="1"/>
</dbReference>
<dbReference type="Pfam" id="PF00271">
    <property type="entry name" value="Helicase_C"/>
    <property type="match status" value="1"/>
</dbReference>
<evidence type="ECO:0000256" key="5">
    <source>
        <dbReference type="ARBA" id="ARBA00022840"/>
    </source>
</evidence>